<dbReference type="InterPro" id="IPR015366">
    <property type="entry name" value="S53_propep"/>
</dbReference>
<evidence type="ECO:0000256" key="8">
    <source>
        <dbReference type="PROSITE-ProRule" id="PRU01032"/>
    </source>
</evidence>
<comment type="cofactor">
    <cofactor evidence="8">
        <name>Ca(2+)</name>
        <dbReference type="ChEBI" id="CHEBI:29108"/>
    </cofactor>
    <text evidence="8">Binds 1 Ca(2+) ion per subunit.</text>
</comment>
<feature type="binding site" evidence="8">
    <location>
        <position position="614"/>
    </location>
    <ligand>
        <name>Ca(2+)</name>
        <dbReference type="ChEBI" id="CHEBI:29108"/>
    </ligand>
</feature>
<comment type="caution">
    <text evidence="8">Lacks conserved residue(s) required for the propagation of feature annotation.</text>
</comment>
<dbReference type="Pfam" id="PF09286">
    <property type="entry name" value="Pro-kuma_activ"/>
    <property type="match status" value="1"/>
</dbReference>
<keyword evidence="10" id="KW-0732">Signal</keyword>
<keyword evidence="6 8" id="KW-0106">Calcium</keyword>
<dbReference type="SUPFAM" id="SSF52743">
    <property type="entry name" value="Subtilisin-like"/>
    <property type="match status" value="1"/>
</dbReference>
<keyword evidence="4" id="KW-0378">Hydrolase</keyword>
<keyword evidence="7" id="KW-0865">Zymogen</keyword>
<dbReference type="GO" id="GO:0006508">
    <property type="term" value="P:proteolysis"/>
    <property type="evidence" value="ECO:0007669"/>
    <property type="project" value="UniProtKB-KW"/>
</dbReference>
<dbReference type="PROSITE" id="PS51695">
    <property type="entry name" value="SEDOLISIN"/>
    <property type="match status" value="1"/>
</dbReference>
<evidence type="ECO:0000256" key="9">
    <source>
        <dbReference type="SAM" id="MobiDB-lite"/>
    </source>
</evidence>
<feature type="binding site" evidence="8">
    <location>
        <position position="615"/>
    </location>
    <ligand>
        <name>Ca(2+)</name>
        <dbReference type="ChEBI" id="CHEBI:29108"/>
    </ligand>
</feature>
<dbReference type="PANTHER" id="PTHR14218:SF19">
    <property type="entry name" value="SERINE PROTEASE AORO, PUTATIVE (AFU_ORTHOLOGUE AFUA_6G10250)-RELATED"/>
    <property type="match status" value="1"/>
</dbReference>
<dbReference type="EMBL" id="MTYH01000104">
    <property type="protein sequence ID" value="PNP38535.1"/>
    <property type="molecule type" value="Genomic_DNA"/>
</dbReference>
<proteinExistence type="predicted"/>
<dbReference type="GO" id="GO:0005576">
    <property type="term" value="C:extracellular region"/>
    <property type="evidence" value="ECO:0007669"/>
    <property type="project" value="UniProtKB-SubCell"/>
</dbReference>
<reference evidence="12 13" key="1">
    <citation type="submission" date="2017-02" db="EMBL/GenBank/DDBJ databases">
        <title>Genomes of Trichoderma spp. with biocontrol activity.</title>
        <authorList>
            <person name="Gardiner D."/>
            <person name="Kazan K."/>
            <person name="Vos C."/>
            <person name="Harvey P."/>
        </authorList>
    </citation>
    <scope>NUCLEOTIDE SEQUENCE [LARGE SCALE GENOMIC DNA]</scope>
    <source>
        <strain evidence="12 13">A5MH</strain>
    </source>
</reference>
<dbReference type="CDD" id="cd04056">
    <property type="entry name" value="Peptidases_S53"/>
    <property type="match status" value="1"/>
</dbReference>
<evidence type="ECO:0000256" key="1">
    <source>
        <dbReference type="ARBA" id="ARBA00004239"/>
    </source>
</evidence>
<keyword evidence="2" id="KW-0645">Protease</keyword>
<evidence type="ECO:0000256" key="6">
    <source>
        <dbReference type="ARBA" id="ARBA00022837"/>
    </source>
</evidence>
<evidence type="ECO:0000256" key="7">
    <source>
        <dbReference type="ARBA" id="ARBA00023145"/>
    </source>
</evidence>
<feature type="chain" id="PRO_5014408361" description="Peptidase S53 domain-containing protein" evidence="10">
    <location>
        <begin position="20"/>
        <end position="664"/>
    </location>
</feature>
<sequence>MRVGHTSLALLYVVAETLAAHVIHERAVSTNDWVKRGNINPDGLLPVRIGLTQQNLSQGHDLLMERSTPGHPKYGQHMTQDEVFNLFAPHNDSVNAVHSWLESEGIHPNRVSRSNNLQWIQFHATVTELEKLVNATYDIYEHPRTGVRHVGTDEYSIPAELKPHIDMITPAIKGLQISGHVKDQHASGDTQTQNVRRQSQHNIIPASPLSGTDVTNDCNDFVTPRCISNMYRIPLNEGNSSINGNELGIYQEQPYNQSALTWYFKKFATYMPGHQTPIFSSIDGAPRFSDDKTSGTTGDGQAMLDIEVAYPIVWPQRVRVFGVDDAYYQHSTPIGLFNTFLDAIDGSYCNYTAFNITGDSPENDPKYPDPNSYTGERMCGTFTPTNVISISYSPEERVQSVNYDRRQCNEWMKLNLMGVTVVGSTGDYGVAGNNNECISTWEAENIFNPLSLTNCPYVLAVGSTQLAPGDHDGSEGYEIALQTAPYYSGGGFSNIYSAPVWQKSAIDAYFNDNNDGVPSEPIYLYYNISQGDRIGLDGGLFNIDGRGFPDISANGANFVTVDEDDVHTTSAKSGSAPLIGAIITRINEERLKANMSTVGFINPAIYANTSIFNDITQGNSTGCQTPGFAASKGWDPVTGLGTPDYPSMLDYFLSIGKPFNMETK</sequence>
<feature type="domain" description="Peptidase S53" evidence="11">
    <location>
        <begin position="221"/>
        <end position="655"/>
    </location>
</feature>
<evidence type="ECO:0000256" key="3">
    <source>
        <dbReference type="ARBA" id="ARBA00022723"/>
    </source>
</evidence>
<feature type="signal peptide" evidence="10">
    <location>
        <begin position="1"/>
        <end position="19"/>
    </location>
</feature>
<dbReference type="Proteomes" id="UP000236546">
    <property type="component" value="Unassembled WGS sequence"/>
</dbReference>
<feature type="compositionally biased region" description="Polar residues" evidence="9">
    <location>
        <begin position="187"/>
        <end position="202"/>
    </location>
</feature>
<feature type="region of interest" description="Disordered" evidence="9">
    <location>
        <begin position="180"/>
        <end position="210"/>
    </location>
</feature>
<dbReference type="GO" id="GO:0008240">
    <property type="term" value="F:tripeptidyl-peptidase activity"/>
    <property type="evidence" value="ECO:0007669"/>
    <property type="project" value="TreeGrafter"/>
</dbReference>
<feature type="binding site" evidence="8">
    <location>
        <position position="635"/>
    </location>
    <ligand>
        <name>Ca(2+)</name>
        <dbReference type="ChEBI" id="CHEBI:29108"/>
    </ligand>
</feature>
<evidence type="ECO:0000256" key="10">
    <source>
        <dbReference type="SAM" id="SignalP"/>
    </source>
</evidence>
<dbReference type="InterPro" id="IPR050819">
    <property type="entry name" value="Tripeptidyl-peptidase_I"/>
</dbReference>
<dbReference type="Gene3D" id="3.40.50.200">
    <property type="entry name" value="Peptidase S8/S53 domain"/>
    <property type="match status" value="1"/>
</dbReference>
<keyword evidence="3 8" id="KW-0479">Metal-binding</keyword>
<protein>
    <recommendedName>
        <fullName evidence="11">Peptidase S53 domain-containing protein</fullName>
    </recommendedName>
</protein>
<comment type="subcellular location">
    <subcellularLocation>
        <location evidence="1">Secreted</location>
        <location evidence="1">Extracellular space</location>
    </subcellularLocation>
</comment>
<dbReference type="CDD" id="cd11377">
    <property type="entry name" value="Pro-peptidase_S53"/>
    <property type="match status" value="1"/>
</dbReference>
<evidence type="ECO:0000256" key="5">
    <source>
        <dbReference type="ARBA" id="ARBA00022825"/>
    </source>
</evidence>
<accession>A0A2K0SZ29</accession>
<organism evidence="12 13">
    <name type="scientific">Trichoderma gamsii</name>
    <dbReference type="NCBI Taxonomy" id="398673"/>
    <lineage>
        <taxon>Eukaryota</taxon>
        <taxon>Fungi</taxon>
        <taxon>Dikarya</taxon>
        <taxon>Ascomycota</taxon>
        <taxon>Pezizomycotina</taxon>
        <taxon>Sordariomycetes</taxon>
        <taxon>Hypocreomycetidae</taxon>
        <taxon>Hypocreales</taxon>
        <taxon>Hypocreaceae</taxon>
        <taxon>Trichoderma</taxon>
    </lineage>
</organism>
<name>A0A2K0SZ29_9HYPO</name>
<feature type="binding site" evidence="8">
    <location>
        <position position="633"/>
    </location>
    <ligand>
        <name>Ca(2+)</name>
        <dbReference type="ChEBI" id="CHEBI:29108"/>
    </ligand>
</feature>
<dbReference type="GO" id="GO:0004252">
    <property type="term" value="F:serine-type endopeptidase activity"/>
    <property type="evidence" value="ECO:0007669"/>
    <property type="project" value="InterPro"/>
</dbReference>
<dbReference type="SMART" id="SM00944">
    <property type="entry name" value="Pro-kuma_activ"/>
    <property type="match status" value="1"/>
</dbReference>
<dbReference type="InterPro" id="IPR030400">
    <property type="entry name" value="Sedolisin_dom"/>
</dbReference>
<evidence type="ECO:0000256" key="2">
    <source>
        <dbReference type="ARBA" id="ARBA00022670"/>
    </source>
</evidence>
<evidence type="ECO:0000256" key="4">
    <source>
        <dbReference type="ARBA" id="ARBA00022801"/>
    </source>
</evidence>
<gene>
    <name evidence="12" type="ORF">TGAMA5MH_09616</name>
</gene>
<evidence type="ECO:0000313" key="12">
    <source>
        <dbReference type="EMBL" id="PNP38535.1"/>
    </source>
</evidence>
<dbReference type="SUPFAM" id="SSF54897">
    <property type="entry name" value="Protease propeptides/inhibitors"/>
    <property type="match status" value="1"/>
</dbReference>
<dbReference type="PANTHER" id="PTHR14218">
    <property type="entry name" value="PROTEASE S8 TRIPEPTIDYL PEPTIDASE I CLN2"/>
    <property type="match status" value="1"/>
</dbReference>
<dbReference type="OrthoDB" id="409122at2759"/>
<evidence type="ECO:0000313" key="13">
    <source>
        <dbReference type="Proteomes" id="UP000236546"/>
    </source>
</evidence>
<comment type="caution">
    <text evidence="12">The sequence shown here is derived from an EMBL/GenBank/DDBJ whole genome shotgun (WGS) entry which is preliminary data.</text>
</comment>
<dbReference type="InterPro" id="IPR036852">
    <property type="entry name" value="Peptidase_S8/S53_dom_sf"/>
</dbReference>
<dbReference type="GO" id="GO:0046872">
    <property type="term" value="F:metal ion binding"/>
    <property type="evidence" value="ECO:0007669"/>
    <property type="project" value="UniProtKB-UniRule"/>
</dbReference>
<keyword evidence="5" id="KW-0720">Serine protease</keyword>
<evidence type="ECO:0000259" key="11">
    <source>
        <dbReference type="PROSITE" id="PS51695"/>
    </source>
</evidence>
<dbReference type="AlphaFoldDB" id="A0A2K0SZ29"/>